<feature type="transmembrane region" description="Helical" evidence="1">
    <location>
        <begin position="424"/>
        <end position="445"/>
    </location>
</feature>
<dbReference type="Gene3D" id="3.40.50.880">
    <property type="match status" value="1"/>
</dbReference>
<reference evidence="3 4" key="1">
    <citation type="submission" date="2020-08" db="EMBL/GenBank/DDBJ databases">
        <title>Draft genome sequencing of an Anaerocolumna strain isolated from anoxic soil subjected to BSD treatment.</title>
        <authorList>
            <person name="Uek A."/>
            <person name="Tonouchi A."/>
        </authorList>
    </citation>
    <scope>NUCLEOTIDE SEQUENCE [LARGE SCALE GENOMIC DNA]</scope>
    <source>
        <strain evidence="3 4">CTTW</strain>
    </source>
</reference>
<sequence>MKKITILISVLLLCMAFSWIFPATVRAGNDTQGKVLTDREDNLTLQVTYGYDNTVKYGRYTEVTGIIQNNGKKTFTGTFQCLIPKSKDNTLYKESIRVKTGESIKVSLVIPIIDDTGFLQVKLFNKNQKEVIEHKFQLIFGNYDKSVYAGVLTDKKEDLEYLNNLNLRPIYLNSDTLTDNFLGMDLLDVLIINNFDTSKLKKEQLEAIKEWVYQGGTLVLTAGKYDTAIMAAFGEEFGVSIGNSRKSDNISFQTEFSNLKTLKQYINDYQKAKKIFYQDLSEKNQKTLTNSNITNINTNTGKLYGSYITKEWSEEEINALKTEVINKEVSDIALENGISLVRENQKELMLCAKEGNGKVELVAFDIALEKDHKSIAVSLIKQIADNISEGKKNQLNNEYYGWYLSDGMMNNIASKEAKKVPATYKYVIIIGIYLLASGPVTYLCLKRKKKQGYGLLSVTVLSVLFTMIMILTGMDTRITKPYAEYLRIKDYTQTGMDRVDLSFTMPSNYDYTLNLTKRFPLVEMSDANPFTKDITTAHSYINYGNSNKTIAYNSSGVTLQVTDNTAFSPVYFQGNFKTEKQEGNFSGSLSHTGSSVSGTIRNEFNFDITHAILLCDEHLIDIGEIKSGQVITLNNTNDNYINSIDDLYNDKLIKELTALPEEGKDRNENARLNQLFITMIENNYSQGEFDNCIIGFQNNDTFSSTGDGDEFISQVASLMQTKGIEIVKIPVKVDNKLDNEEFVSSIDPYIQLDGSNMGTYYTSRYMSNDSVLLTYQFPAGDKIKNFTVLKDQNSKSNNKYVQNFNGTVYFLNVDTGKYEEVFTDNYDMKINAAKYLTENNSLTVRYRQDSAIQNYQVILPHISYWKEAN</sequence>
<keyword evidence="4" id="KW-1185">Reference proteome</keyword>
<keyword evidence="2" id="KW-0732">Signal</keyword>
<dbReference type="EMBL" id="AP023368">
    <property type="protein sequence ID" value="BCK00838.1"/>
    <property type="molecule type" value="Genomic_DNA"/>
</dbReference>
<reference evidence="3 4" key="2">
    <citation type="submission" date="2020-08" db="EMBL/GenBank/DDBJ databases">
        <authorList>
            <person name="Ueki A."/>
            <person name="Tonouchi A."/>
        </authorList>
    </citation>
    <scope>NUCLEOTIDE SEQUENCE [LARGE SCALE GENOMIC DNA]</scope>
    <source>
        <strain evidence="3 4">CTTW</strain>
    </source>
</reference>
<evidence type="ECO:0000313" key="3">
    <source>
        <dbReference type="EMBL" id="BCK00838.1"/>
    </source>
</evidence>
<proteinExistence type="predicted"/>
<evidence type="ECO:0000256" key="1">
    <source>
        <dbReference type="SAM" id="Phobius"/>
    </source>
</evidence>
<dbReference type="InterPro" id="IPR029062">
    <property type="entry name" value="Class_I_gatase-like"/>
</dbReference>
<organism evidence="3 4">
    <name type="scientific">Anaerocolumna chitinilytica</name>
    <dbReference type="NCBI Taxonomy" id="1727145"/>
    <lineage>
        <taxon>Bacteria</taxon>
        <taxon>Bacillati</taxon>
        <taxon>Bacillota</taxon>
        <taxon>Clostridia</taxon>
        <taxon>Lachnospirales</taxon>
        <taxon>Lachnospiraceae</taxon>
        <taxon>Anaerocolumna</taxon>
    </lineage>
</organism>
<name>A0A7I8DSZ1_9FIRM</name>
<dbReference type="Proteomes" id="UP000515703">
    <property type="component" value="Chromosome"/>
</dbReference>
<protein>
    <recommendedName>
        <fullName evidence="5">DUF4350 domain-containing protein</fullName>
    </recommendedName>
</protein>
<evidence type="ECO:0000256" key="2">
    <source>
        <dbReference type="SAM" id="SignalP"/>
    </source>
</evidence>
<feature type="transmembrane region" description="Helical" evidence="1">
    <location>
        <begin position="452"/>
        <end position="474"/>
    </location>
</feature>
<accession>A0A7I8DSZ1</accession>
<dbReference type="KEGG" id="acht:bsdcttw_38780"/>
<keyword evidence="1" id="KW-0812">Transmembrane</keyword>
<dbReference type="AlphaFoldDB" id="A0A7I8DSZ1"/>
<evidence type="ECO:0008006" key="5">
    <source>
        <dbReference type="Google" id="ProtNLM"/>
    </source>
</evidence>
<keyword evidence="1" id="KW-1133">Transmembrane helix</keyword>
<feature type="signal peptide" evidence="2">
    <location>
        <begin position="1"/>
        <end position="27"/>
    </location>
</feature>
<evidence type="ECO:0000313" key="4">
    <source>
        <dbReference type="Proteomes" id="UP000515703"/>
    </source>
</evidence>
<gene>
    <name evidence="3" type="ORF">bsdcttw_38780</name>
</gene>
<keyword evidence="1" id="KW-0472">Membrane</keyword>
<feature type="chain" id="PRO_5029472867" description="DUF4350 domain-containing protein" evidence="2">
    <location>
        <begin position="28"/>
        <end position="869"/>
    </location>
</feature>
<dbReference type="RefSeq" id="WP_207726436.1">
    <property type="nucleotide sequence ID" value="NZ_AP023368.1"/>
</dbReference>
<dbReference type="SUPFAM" id="SSF52317">
    <property type="entry name" value="Class I glutamine amidotransferase-like"/>
    <property type="match status" value="1"/>
</dbReference>